<dbReference type="AlphaFoldDB" id="A0A0E9SJA3"/>
<reference evidence="1" key="1">
    <citation type="submission" date="2014-11" db="EMBL/GenBank/DDBJ databases">
        <authorList>
            <person name="Amaro Gonzalez C."/>
        </authorList>
    </citation>
    <scope>NUCLEOTIDE SEQUENCE</scope>
</reference>
<organism evidence="1">
    <name type="scientific">Anguilla anguilla</name>
    <name type="common">European freshwater eel</name>
    <name type="synonym">Muraena anguilla</name>
    <dbReference type="NCBI Taxonomy" id="7936"/>
    <lineage>
        <taxon>Eukaryota</taxon>
        <taxon>Metazoa</taxon>
        <taxon>Chordata</taxon>
        <taxon>Craniata</taxon>
        <taxon>Vertebrata</taxon>
        <taxon>Euteleostomi</taxon>
        <taxon>Actinopterygii</taxon>
        <taxon>Neopterygii</taxon>
        <taxon>Teleostei</taxon>
        <taxon>Anguilliformes</taxon>
        <taxon>Anguillidae</taxon>
        <taxon>Anguilla</taxon>
    </lineage>
</organism>
<evidence type="ECO:0000313" key="1">
    <source>
        <dbReference type="EMBL" id="JAH41381.1"/>
    </source>
</evidence>
<sequence>MIKFNHVYSAKNGLLPLNLNNPCPPMISINTHVSKNFLADLHFVLPLKQCHLVVESPGNHSK</sequence>
<name>A0A0E9SJA3_ANGAN</name>
<accession>A0A0E9SJA3</accession>
<protein>
    <submittedName>
        <fullName evidence="1">Uncharacterized protein</fullName>
    </submittedName>
</protein>
<dbReference type="EMBL" id="GBXM01067196">
    <property type="protein sequence ID" value="JAH41381.1"/>
    <property type="molecule type" value="Transcribed_RNA"/>
</dbReference>
<proteinExistence type="predicted"/>
<reference evidence="1" key="2">
    <citation type="journal article" date="2015" name="Fish Shellfish Immunol.">
        <title>Early steps in the European eel (Anguilla anguilla)-Vibrio vulnificus interaction in the gills: Role of the RtxA13 toxin.</title>
        <authorList>
            <person name="Callol A."/>
            <person name="Pajuelo D."/>
            <person name="Ebbesson L."/>
            <person name="Teles M."/>
            <person name="MacKenzie S."/>
            <person name="Amaro C."/>
        </authorList>
    </citation>
    <scope>NUCLEOTIDE SEQUENCE</scope>
</reference>